<feature type="compositionally biased region" description="Basic and acidic residues" evidence="1">
    <location>
        <begin position="15"/>
        <end position="24"/>
    </location>
</feature>
<proteinExistence type="predicted"/>
<name>A0A5A5TK88_9CHLR</name>
<evidence type="ECO:0000256" key="1">
    <source>
        <dbReference type="SAM" id="MobiDB-lite"/>
    </source>
</evidence>
<protein>
    <submittedName>
        <fullName evidence="2">Uncharacterized protein</fullName>
    </submittedName>
</protein>
<sequence>MRRAKTDLCAGQIRSDQRESGKNACDEKIPGVFYESSRIFGEPVKPPINEMKEFQELQALGKNGLLVYTVGD</sequence>
<evidence type="ECO:0000313" key="3">
    <source>
        <dbReference type="Proteomes" id="UP000322530"/>
    </source>
</evidence>
<dbReference type="AlphaFoldDB" id="A0A5A5TK88"/>
<accession>A0A5A5TK88</accession>
<feature type="region of interest" description="Disordered" evidence="1">
    <location>
        <begin position="1"/>
        <end position="24"/>
    </location>
</feature>
<reference evidence="2 3" key="1">
    <citation type="submission" date="2019-01" db="EMBL/GenBank/DDBJ databases">
        <title>Draft genome sequence of Dictyobacter sp. Uno17.</title>
        <authorList>
            <person name="Wang C.M."/>
            <person name="Zheng Y."/>
            <person name="Sakai Y."/>
            <person name="Abe K."/>
            <person name="Yokota A."/>
            <person name="Yabe S."/>
        </authorList>
    </citation>
    <scope>NUCLEOTIDE SEQUENCE [LARGE SCALE GENOMIC DNA]</scope>
    <source>
        <strain evidence="2 3">Uno17</strain>
    </source>
</reference>
<keyword evidence="3" id="KW-1185">Reference proteome</keyword>
<dbReference type="EMBL" id="BIXY01000229">
    <property type="protein sequence ID" value="GCF12040.1"/>
    <property type="molecule type" value="Genomic_DNA"/>
</dbReference>
<comment type="caution">
    <text evidence="2">The sequence shown here is derived from an EMBL/GenBank/DDBJ whole genome shotgun (WGS) entry which is preliminary data.</text>
</comment>
<evidence type="ECO:0000313" key="2">
    <source>
        <dbReference type="EMBL" id="GCF12040.1"/>
    </source>
</evidence>
<gene>
    <name evidence="2" type="ORF">KDI_56040</name>
</gene>
<dbReference type="Proteomes" id="UP000322530">
    <property type="component" value="Unassembled WGS sequence"/>
</dbReference>
<organism evidence="2 3">
    <name type="scientific">Dictyobacter arantiisoli</name>
    <dbReference type="NCBI Taxonomy" id="2014874"/>
    <lineage>
        <taxon>Bacteria</taxon>
        <taxon>Bacillati</taxon>
        <taxon>Chloroflexota</taxon>
        <taxon>Ktedonobacteria</taxon>
        <taxon>Ktedonobacterales</taxon>
        <taxon>Dictyobacteraceae</taxon>
        <taxon>Dictyobacter</taxon>
    </lineage>
</organism>